<dbReference type="Gene3D" id="3.30.60.30">
    <property type="match status" value="1"/>
</dbReference>
<dbReference type="PANTHER" id="PTHR47729:SF1">
    <property type="entry name" value="OVOMUCOID-LIKE-RELATED"/>
    <property type="match status" value="1"/>
</dbReference>
<name>A0A8C5CQT1_GADMO</name>
<dbReference type="InterPro" id="IPR002350">
    <property type="entry name" value="Kazal_dom"/>
</dbReference>
<evidence type="ECO:0000256" key="2">
    <source>
        <dbReference type="ARBA" id="ARBA00022525"/>
    </source>
</evidence>
<dbReference type="GO" id="GO:0004867">
    <property type="term" value="F:serine-type endopeptidase inhibitor activity"/>
    <property type="evidence" value="ECO:0007669"/>
    <property type="project" value="UniProtKB-KW"/>
</dbReference>
<evidence type="ECO:0000256" key="4">
    <source>
        <dbReference type="ARBA" id="ARBA00022900"/>
    </source>
</evidence>
<dbReference type="SMART" id="SM00280">
    <property type="entry name" value="KAZAL"/>
    <property type="match status" value="1"/>
</dbReference>
<dbReference type="Proteomes" id="UP000694546">
    <property type="component" value="Chromosome 10"/>
</dbReference>
<keyword evidence="4" id="KW-0722">Serine protease inhibitor</keyword>
<protein>
    <submittedName>
        <fullName evidence="7">Serine peptidase inhibitor, Kazal type 2, tandem duplicate 1</fullName>
    </submittedName>
</protein>
<proteinExistence type="predicted"/>
<dbReference type="Pfam" id="PF00050">
    <property type="entry name" value="Kazal_1"/>
    <property type="match status" value="1"/>
</dbReference>
<dbReference type="GeneTree" id="ENSGT01100000263630"/>
<dbReference type="PROSITE" id="PS00282">
    <property type="entry name" value="KAZAL_1"/>
    <property type="match status" value="1"/>
</dbReference>
<keyword evidence="3" id="KW-0646">Protease inhibitor</keyword>
<organism evidence="7 8">
    <name type="scientific">Gadus morhua</name>
    <name type="common">Atlantic cod</name>
    <dbReference type="NCBI Taxonomy" id="8049"/>
    <lineage>
        <taxon>Eukaryota</taxon>
        <taxon>Metazoa</taxon>
        <taxon>Chordata</taxon>
        <taxon>Craniata</taxon>
        <taxon>Vertebrata</taxon>
        <taxon>Euteleostomi</taxon>
        <taxon>Actinopterygii</taxon>
        <taxon>Neopterygii</taxon>
        <taxon>Teleostei</taxon>
        <taxon>Neoteleostei</taxon>
        <taxon>Acanthomorphata</taxon>
        <taxon>Zeiogadaria</taxon>
        <taxon>Gadariae</taxon>
        <taxon>Gadiformes</taxon>
        <taxon>Gadoidei</taxon>
        <taxon>Gadidae</taxon>
        <taxon>Gadus</taxon>
    </lineage>
</organism>
<dbReference type="InterPro" id="IPR051597">
    <property type="entry name" value="Bifunctional_prot_inhibitor"/>
</dbReference>
<dbReference type="SUPFAM" id="SSF100895">
    <property type="entry name" value="Kazal-type serine protease inhibitors"/>
    <property type="match status" value="1"/>
</dbReference>
<dbReference type="PANTHER" id="PTHR47729">
    <property type="entry name" value="SERINE PEPTIDASE INHIBITOR, KAZAL TYPE 2, TANDEM DUPLICATE 1-RELATED"/>
    <property type="match status" value="1"/>
</dbReference>
<evidence type="ECO:0000313" key="8">
    <source>
        <dbReference type="Proteomes" id="UP000694546"/>
    </source>
</evidence>
<evidence type="ECO:0000313" key="7">
    <source>
        <dbReference type="Ensembl" id="ENSGMOP00000065747.1"/>
    </source>
</evidence>
<dbReference type="PROSITE" id="PS51465">
    <property type="entry name" value="KAZAL_2"/>
    <property type="match status" value="1"/>
</dbReference>
<evidence type="ECO:0000256" key="5">
    <source>
        <dbReference type="ARBA" id="ARBA00023157"/>
    </source>
</evidence>
<reference evidence="7" key="2">
    <citation type="submission" date="2025-09" db="UniProtKB">
        <authorList>
            <consortium name="Ensembl"/>
        </authorList>
    </citation>
    <scope>IDENTIFICATION</scope>
</reference>
<dbReference type="AlphaFoldDB" id="A0A8C5CQT1"/>
<dbReference type="InterPro" id="IPR036058">
    <property type="entry name" value="Kazal_dom_sf"/>
</dbReference>
<dbReference type="OMA" id="TYANECD"/>
<evidence type="ECO:0000256" key="1">
    <source>
        <dbReference type="ARBA" id="ARBA00004613"/>
    </source>
</evidence>
<keyword evidence="8" id="KW-1185">Reference proteome</keyword>
<keyword evidence="2" id="KW-0964">Secreted</keyword>
<reference evidence="7" key="1">
    <citation type="submission" date="2025-08" db="UniProtKB">
        <authorList>
            <consortium name="Ensembl"/>
        </authorList>
    </citation>
    <scope>IDENTIFICATION</scope>
</reference>
<keyword evidence="5" id="KW-1015">Disulfide bond</keyword>
<evidence type="ECO:0000259" key="6">
    <source>
        <dbReference type="PROSITE" id="PS51465"/>
    </source>
</evidence>
<dbReference type="Ensembl" id="ENSGMOT00000062751.1">
    <property type="protein sequence ID" value="ENSGMOP00000065747.1"/>
    <property type="gene ID" value="ENSGMOG00000028249.1"/>
</dbReference>
<sequence>NNFFWGCNKYDLPACERSYVPVCATDGHTYPNECALCYAISTNATSALIQSRGECPN</sequence>
<dbReference type="GO" id="GO:0005576">
    <property type="term" value="C:extracellular region"/>
    <property type="evidence" value="ECO:0007669"/>
    <property type="project" value="UniProtKB-SubCell"/>
</dbReference>
<comment type="subcellular location">
    <subcellularLocation>
        <location evidence="1">Secreted</location>
    </subcellularLocation>
</comment>
<accession>A0A8C5CQT1</accession>
<feature type="domain" description="Kazal-like" evidence="6">
    <location>
        <begin position="1"/>
        <end position="57"/>
    </location>
</feature>
<evidence type="ECO:0000256" key="3">
    <source>
        <dbReference type="ARBA" id="ARBA00022690"/>
    </source>
</evidence>